<dbReference type="Gene3D" id="2.130.10.10">
    <property type="entry name" value="YVTN repeat-like/Quinoprotein amine dehydrogenase"/>
    <property type="match status" value="1"/>
</dbReference>
<reference evidence="2 3" key="1">
    <citation type="submission" date="2020-06" db="EMBL/GenBank/DDBJ databases">
        <authorList>
            <person name="Li R."/>
            <person name="Bekaert M."/>
        </authorList>
    </citation>
    <scope>NUCLEOTIDE SEQUENCE [LARGE SCALE GENOMIC DNA]</scope>
    <source>
        <strain evidence="3">wild</strain>
    </source>
</reference>
<sequence length="281" mass="32651">MINNHLDKLQEDLIKQLYAVEEKENSKIRQLLSKLEKKEKEISDKQRNIVNIKQHATDLQLFLSIKQIEEDVSSKDDILNSLVQDENLKNHSLEYKLYTAIQNTISDINSFRDIHIEEKPCEIVLNDRTVFTYYTESLVKVFSNEGLKEFQVKMPCNVYDIAYSSEDNTLAVTSGKSDKRCITIIDVEKKHIKKIISLDSITFGIALRENELIYSGYNKGIRMINLYDESISDIVQDRMPIECYIATVGNKIYHTNHVTNTVTCYDQQGKLQWTFHNESVL</sequence>
<feature type="coiled-coil region" evidence="1">
    <location>
        <begin position="18"/>
        <end position="55"/>
    </location>
</feature>
<evidence type="ECO:0000313" key="2">
    <source>
        <dbReference type="EMBL" id="CAC5399242.1"/>
    </source>
</evidence>
<dbReference type="InterPro" id="IPR011044">
    <property type="entry name" value="Quino_amine_DH_bsu"/>
</dbReference>
<name>A0A6J8CWE4_MYTCO</name>
<keyword evidence="3" id="KW-1185">Reference proteome</keyword>
<dbReference type="InterPro" id="IPR015943">
    <property type="entry name" value="WD40/YVTN_repeat-like_dom_sf"/>
</dbReference>
<protein>
    <submittedName>
        <fullName evidence="2">Uncharacterized protein</fullName>
    </submittedName>
</protein>
<keyword evidence="1" id="KW-0175">Coiled coil</keyword>
<evidence type="ECO:0000256" key="1">
    <source>
        <dbReference type="SAM" id="Coils"/>
    </source>
</evidence>
<dbReference type="Proteomes" id="UP000507470">
    <property type="component" value="Unassembled WGS sequence"/>
</dbReference>
<dbReference type="AlphaFoldDB" id="A0A6J8CWE4"/>
<evidence type="ECO:0000313" key="3">
    <source>
        <dbReference type="Proteomes" id="UP000507470"/>
    </source>
</evidence>
<dbReference type="EMBL" id="CACVKT020005975">
    <property type="protein sequence ID" value="CAC5399242.1"/>
    <property type="molecule type" value="Genomic_DNA"/>
</dbReference>
<dbReference type="SUPFAM" id="SSF50969">
    <property type="entry name" value="YVTN repeat-like/Quinoprotein amine dehydrogenase"/>
    <property type="match status" value="1"/>
</dbReference>
<organism evidence="2 3">
    <name type="scientific">Mytilus coruscus</name>
    <name type="common">Sea mussel</name>
    <dbReference type="NCBI Taxonomy" id="42192"/>
    <lineage>
        <taxon>Eukaryota</taxon>
        <taxon>Metazoa</taxon>
        <taxon>Spiralia</taxon>
        <taxon>Lophotrochozoa</taxon>
        <taxon>Mollusca</taxon>
        <taxon>Bivalvia</taxon>
        <taxon>Autobranchia</taxon>
        <taxon>Pteriomorphia</taxon>
        <taxon>Mytilida</taxon>
        <taxon>Mytiloidea</taxon>
        <taxon>Mytilidae</taxon>
        <taxon>Mytilinae</taxon>
        <taxon>Mytilus</taxon>
    </lineage>
</organism>
<proteinExistence type="predicted"/>
<gene>
    <name evidence="2" type="ORF">MCOR_33521</name>
</gene>
<accession>A0A6J8CWE4</accession>